<dbReference type="AlphaFoldDB" id="A0AAV2ZSX4"/>
<dbReference type="Proteomes" id="UP001181693">
    <property type="component" value="Unassembled WGS sequence"/>
</dbReference>
<evidence type="ECO:0000256" key="3">
    <source>
        <dbReference type="ARBA" id="ARBA00023212"/>
    </source>
</evidence>
<evidence type="ECO:0000313" key="7">
    <source>
        <dbReference type="Proteomes" id="UP001181693"/>
    </source>
</evidence>
<evidence type="ECO:0000259" key="4">
    <source>
        <dbReference type="Pfam" id="PF15309"/>
    </source>
</evidence>
<gene>
    <name evidence="6" type="ORF">GDO54_004258</name>
</gene>
<feature type="domain" description="ALMS motif" evidence="4">
    <location>
        <begin position="305"/>
        <end position="364"/>
    </location>
</feature>
<dbReference type="Pfam" id="PF17730">
    <property type="entry name" value="Centro_C10orf90"/>
    <property type="match status" value="1"/>
</dbReference>
<dbReference type="InterPro" id="IPR029299">
    <property type="entry name" value="ALMS_motif"/>
</dbReference>
<feature type="domain" description="Centrosomal protein C10orf90 N-terminal" evidence="5">
    <location>
        <begin position="1"/>
        <end position="224"/>
    </location>
</feature>
<name>A0AAV2ZSX4_PYXAD</name>
<evidence type="ECO:0000313" key="6">
    <source>
        <dbReference type="EMBL" id="DBA14991.1"/>
    </source>
</evidence>
<dbReference type="GO" id="GO:0005813">
    <property type="term" value="C:centrosome"/>
    <property type="evidence" value="ECO:0007669"/>
    <property type="project" value="UniProtKB-SubCell"/>
</dbReference>
<comment type="caution">
    <text evidence="6">The sequence shown here is derived from an EMBL/GenBank/DDBJ whole genome shotgun (WGS) entry which is preliminary data.</text>
</comment>
<evidence type="ECO:0000256" key="1">
    <source>
        <dbReference type="ARBA" id="ARBA00004300"/>
    </source>
</evidence>
<evidence type="ECO:0000256" key="2">
    <source>
        <dbReference type="ARBA" id="ARBA00022490"/>
    </source>
</evidence>
<dbReference type="EMBL" id="DYDO01000012">
    <property type="protein sequence ID" value="DBA14991.1"/>
    <property type="molecule type" value="Genomic_DNA"/>
</dbReference>
<accession>A0AAV2ZSX4</accession>
<protein>
    <submittedName>
        <fullName evidence="6">Uncharacterized protein</fullName>
    </submittedName>
</protein>
<keyword evidence="2" id="KW-0963">Cytoplasm</keyword>
<comment type="subcellular location">
    <subcellularLocation>
        <location evidence="1">Cytoplasm</location>
        <location evidence="1">Cytoskeleton</location>
        <location evidence="1">Microtubule organizing center</location>
        <location evidence="1">Centrosome</location>
    </subcellularLocation>
</comment>
<sequence>MIDKSDTEEGKRLDPTHCIITSPSTTCCLMKTSLAIHNSVRMKRTFTPLPITLKHQNSLDKTLHKAALHPSKEEFRPTQKKGFSSITITARRYIASLSHAPKEIITDPASFLCRSNDLIMKASVPSDEHDLQCRYLDRPEYYTRASEPCGFLHSQELPQQPRTTLKYVNAIHKKNSRTFISGIHIKKADMFARSIYYIDKSFFLPLGQVANPEIYKSTMSFKIQPRPGKPITKNGCESLRLPAYTLCQYLTMPAMEGNNKCKKDQTHSPKPIPETQVPNPMFVVRKKENSQQGEQLLYNIQVGTKEALKYYRPDFICNSQGRVHKLEVMARLRKTQNQEAPNSRLSAKQIHLKKKVFTVPHPLSG</sequence>
<organism evidence="6 7">
    <name type="scientific">Pyxicephalus adspersus</name>
    <name type="common">African bullfrog</name>
    <dbReference type="NCBI Taxonomy" id="30357"/>
    <lineage>
        <taxon>Eukaryota</taxon>
        <taxon>Metazoa</taxon>
        <taxon>Chordata</taxon>
        <taxon>Craniata</taxon>
        <taxon>Vertebrata</taxon>
        <taxon>Euteleostomi</taxon>
        <taxon>Amphibia</taxon>
        <taxon>Batrachia</taxon>
        <taxon>Anura</taxon>
        <taxon>Neobatrachia</taxon>
        <taxon>Ranoidea</taxon>
        <taxon>Pyxicephalidae</taxon>
        <taxon>Pyxicephalinae</taxon>
        <taxon>Pyxicephalus</taxon>
    </lineage>
</organism>
<dbReference type="Pfam" id="PF15309">
    <property type="entry name" value="ALMS_motif"/>
    <property type="match status" value="1"/>
</dbReference>
<reference evidence="6" key="1">
    <citation type="thesis" date="2020" institute="ProQuest LLC" country="789 East Eisenhower Parkway, Ann Arbor, MI, USA">
        <title>Comparative Genomics and Chromosome Evolution.</title>
        <authorList>
            <person name="Mudd A.B."/>
        </authorList>
    </citation>
    <scope>NUCLEOTIDE SEQUENCE</scope>
    <source>
        <strain evidence="6">1538</strain>
        <tissue evidence="6">Blood</tissue>
    </source>
</reference>
<keyword evidence="3" id="KW-0206">Cytoskeleton</keyword>
<evidence type="ECO:0000259" key="5">
    <source>
        <dbReference type="Pfam" id="PF17730"/>
    </source>
</evidence>
<keyword evidence="7" id="KW-1185">Reference proteome</keyword>
<proteinExistence type="predicted"/>
<dbReference type="InterPro" id="IPR041179">
    <property type="entry name" value="C10orf90_N"/>
</dbReference>